<organism evidence="13 14">
    <name type="scientific">Nocardia amamiensis</name>
    <dbReference type="NCBI Taxonomy" id="404578"/>
    <lineage>
        <taxon>Bacteria</taxon>
        <taxon>Bacillati</taxon>
        <taxon>Actinomycetota</taxon>
        <taxon>Actinomycetes</taxon>
        <taxon>Mycobacteriales</taxon>
        <taxon>Nocardiaceae</taxon>
        <taxon>Nocardia</taxon>
    </lineage>
</organism>
<evidence type="ECO:0000256" key="10">
    <source>
        <dbReference type="SAM" id="Phobius"/>
    </source>
</evidence>
<dbReference type="PANTHER" id="PTHR24421:SF10">
    <property type="entry name" value="NITRATE_NITRITE SENSOR PROTEIN NARQ"/>
    <property type="match status" value="1"/>
</dbReference>
<comment type="catalytic activity">
    <reaction evidence="1">
        <text>ATP + protein L-histidine = ADP + protein N-phospho-L-histidine.</text>
        <dbReference type="EC" id="2.7.13.3"/>
    </reaction>
</comment>
<evidence type="ECO:0000256" key="4">
    <source>
        <dbReference type="ARBA" id="ARBA00022679"/>
    </source>
</evidence>
<keyword evidence="4" id="KW-0808">Transferase</keyword>
<evidence type="ECO:0000313" key="13">
    <source>
        <dbReference type="EMBL" id="MBF6302079.1"/>
    </source>
</evidence>
<dbReference type="RefSeq" id="WP_195133270.1">
    <property type="nucleotide sequence ID" value="NZ_JADLQX010000036.1"/>
</dbReference>
<evidence type="ECO:0000259" key="12">
    <source>
        <dbReference type="Pfam" id="PF07730"/>
    </source>
</evidence>
<evidence type="ECO:0000256" key="8">
    <source>
        <dbReference type="ARBA" id="ARBA00023012"/>
    </source>
</evidence>
<feature type="domain" description="Histidine kinase/HSP90-like ATPase" evidence="11">
    <location>
        <begin position="305"/>
        <end position="400"/>
    </location>
</feature>
<keyword evidence="3" id="KW-0597">Phosphoprotein</keyword>
<dbReference type="Gene3D" id="3.30.565.10">
    <property type="entry name" value="Histidine kinase-like ATPase, C-terminal domain"/>
    <property type="match status" value="1"/>
</dbReference>
<dbReference type="EC" id="2.7.13.3" evidence="2"/>
<keyword evidence="10" id="KW-0472">Membrane</keyword>
<feature type="region of interest" description="Disordered" evidence="9">
    <location>
        <begin position="1"/>
        <end position="20"/>
    </location>
</feature>
<keyword evidence="10" id="KW-0812">Transmembrane</keyword>
<evidence type="ECO:0000256" key="2">
    <source>
        <dbReference type="ARBA" id="ARBA00012438"/>
    </source>
</evidence>
<keyword evidence="10" id="KW-1133">Transmembrane helix</keyword>
<dbReference type="GO" id="GO:0016301">
    <property type="term" value="F:kinase activity"/>
    <property type="evidence" value="ECO:0007669"/>
    <property type="project" value="UniProtKB-KW"/>
</dbReference>
<dbReference type="PANTHER" id="PTHR24421">
    <property type="entry name" value="NITRATE/NITRITE SENSOR PROTEIN NARX-RELATED"/>
    <property type="match status" value="1"/>
</dbReference>
<dbReference type="InterPro" id="IPR050482">
    <property type="entry name" value="Sensor_HK_TwoCompSys"/>
</dbReference>
<evidence type="ECO:0000256" key="1">
    <source>
        <dbReference type="ARBA" id="ARBA00000085"/>
    </source>
</evidence>
<evidence type="ECO:0000259" key="11">
    <source>
        <dbReference type="Pfam" id="PF02518"/>
    </source>
</evidence>
<gene>
    <name evidence="13" type="ORF">IU459_31720</name>
</gene>
<keyword evidence="6 13" id="KW-0418">Kinase</keyword>
<dbReference type="Pfam" id="PF07730">
    <property type="entry name" value="HisKA_3"/>
    <property type="match status" value="1"/>
</dbReference>
<evidence type="ECO:0000256" key="5">
    <source>
        <dbReference type="ARBA" id="ARBA00022741"/>
    </source>
</evidence>
<sequence>MTDRTALRSSPAPHGTSKRFRGPFTRWPRISDASLAVTMFLLAVHVVDAPGDAIALRSTGSVPVAVLLVSAVASAALYWRRSAPVPVLAVTLLSWLVVALISENSDFGGMAIVALYSTGRYSGELRRGYVGVGGGFVVVTVDGLLAHATWAEIVTGLVAMELAWYVGRRLRLRAERAERLRREQADEERRIRTEERTRIARELHDVVAHRVSMMTVQAGAAKVVATHDPEAAHQAMAAVEDAGRQALDELRHLLGVLRPDLDHDGLGPQPGLADLPGLVEEVRRAGLDISITTENVRTPLAARVELSAYRIVQEALTNVLKHSGPRTRTEVHLRGTQCGQGITIEVLDDGRATRPGPSIDKRPAGHGIIGMRERALLLGGSLQTGPRPGGGFRVLAQLPIGGPQP</sequence>
<feature type="domain" description="Signal transduction histidine kinase subgroup 3 dimerisation and phosphoacceptor" evidence="12">
    <location>
        <begin position="195"/>
        <end position="260"/>
    </location>
</feature>
<dbReference type="Gene3D" id="1.20.5.1930">
    <property type="match status" value="1"/>
</dbReference>
<comment type="caution">
    <text evidence="13">The sequence shown here is derived from an EMBL/GenBank/DDBJ whole genome shotgun (WGS) entry which is preliminary data.</text>
</comment>
<dbReference type="Proteomes" id="UP000702209">
    <property type="component" value="Unassembled WGS sequence"/>
</dbReference>
<evidence type="ECO:0000313" key="14">
    <source>
        <dbReference type="Proteomes" id="UP000702209"/>
    </source>
</evidence>
<dbReference type="EMBL" id="JADLQX010000036">
    <property type="protein sequence ID" value="MBF6302079.1"/>
    <property type="molecule type" value="Genomic_DNA"/>
</dbReference>
<feature type="transmembrane region" description="Helical" evidence="10">
    <location>
        <begin position="59"/>
        <end position="78"/>
    </location>
</feature>
<proteinExistence type="predicted"/>
<evidence type="ECO:0000256" key="6">
    <source>
        <dbReference type="ARBA" id="ARBA00022777"/>
    </source>
</evidence>
<evidence type="ECO:0000256" key="3">
    <source>
        <dbReference type="ARBA" id="ARBA00022553"/>
    </source>
</evidence>
<accession>A0ABS0CZS2</accession>
<name>A0ABS0CZS2_9NOCA</name>
<evidence type="ECO:0000256" key="9">
    <source>
        <dbReference type="SAM" id="MobiDB-lite"/>
    </source>
</evidence>
<dbReference type="InterPro" id="IPR003594">
    <property type="entry name" value="HATPase_dom"/>
</dbReference>
<keyword evidence="5" id="KW-0547">Nucleotide-binding</keyword>
<reference evidence="13 14" key="1">
    <citation type="submission" date="2020-10" db="EMBL/GenBank/DDBJ databases">
        <title>Identification of Nocardia species via Next-generation sequencing and recognition of intraspecies genetic diversity.</title>
        <authorList>
            <person name="Li P."/>
            <person name="Li P."/>
            <person name="Lu B."/>
        </authorList>
    </citation>
    <scope>NUCLEOTIDE SEQUENCE [LARGE SCALE GENOMIC DNA]</scope>
    <source>
        <strain evidence="13 14">BJ06-0157</strain>
    </source>
</reference>
<dbReference type="InterPro" id="IPR011712">
    <property type="entry name" value="Sig_transdc_His_kin_sub3_dim/P"/>
</dbReference>
<dbReference type="Pfam" id="PF02518">
    <property type="entry name" value="HATPase_c"/>
    <property type="match status" value="1"/>
</dbReference>
<dbReference type="InterPro" id="IPR036890">
    <property type="entry name" value="HATPase_C_sf"/>
</dbReference>
<keyword evidence="8" id="KW-0902">Two-component regulatory system</keyword>
<dbReference type="CDD" id="cd16917">
    <property type="entry name" value="HATPase_UhpB-NarQ-NarX-like"/>
    <property type="match status" value="1"/>
</dbReference>
<protein>
    <recommendedName>
        <fullName evidence="2">histidine kinase</fullName>
        <ecNumber evidence="2">2.7.13.3</ecNumber>
    </recommendedName>
</protein>
<evidence type="ECO:0000256" key="7">
    <source>
        <dbReference type="ARBA" id="ARBA00022840"/>
    </source>
</evidence>
<keyword evidence="7" id="KW-0067">ATP-binding</keyword>
<dbReference type="SUPFAM" id="SSF55874">
    <property type="entry name" value="ATPase domain of HSP90 chaperone/DNA topoisomerase II/histidine kinase"/>
    <property type="match status" value="1"/>
</dbReference>
<keyword evidence="14" id="KW-1185">Reference proteome</keyword>